<dbReference type="Pfam" id="PF03031">
    <property type="entry name" value="NIF"/>
    <property type="match status" value="1"/>
</dbReference>
<keyword evidence="6" id="KW-0904">Protein phosphatase</keyword>
<feature type="region of interest" description="Disordered" evidence="11">
    <location>
        <begin position="177"/>
        <end position="213"/>
    </location>
</feature>
<feature type="region of interest" description="Disordered" evidence="11">
    <location>
        <begin position="123"/>
        <end position="163"/>
    </location>
</feature>
<feature type="region of interest" description="Disordered" evidence="11">
    <location>
        <begin position="448"/>
        <end position="470"/>
    </location>
</feature>
<dbReference type="GO" id="GO:0046872">
    <property type="term" value="F:metal ion binding"/>
    <property type="evidence" value="ECO:0007669"/>
    <property type="project" value="UniProtKB-KW"/>
</dbReference>
<feature type="active site" description="4-aspartylphosphate intermediate" evidence="9">
    <location>
        <position position="254"/>
    </location>
</feature>
<dbReference type="NCBIfam" id="TIGR02251">
    <property type="entry name" value="HIF-SF_euk"/>
    <property type="match status" value="1"/>
</dbReference>
<proteinExistence type="predicted"/>
<evidence type="ECO:0000256" key="3">
    <source>
        <dbReference type="ARBA" id="ARBA00022723"/>
    </source>
</evidence>
<dbReference type="PANTHER" id="PTHR12210">
    <property type="entry name" value="DULLARD PROTEIN PHOSPHATASE"/>
    <property type="match status" value="1"/>
</dbReference>
<feature type="compositionally biased region" description="Low complexity" evidence="11">
    <location>
        <begin position="128"/>
        <end position="140"/>
    </location>
</feature>
<dbReference type="SMART" id="SM00577">
    <property type="entry name" value="CPDc"/>
    <property type="match status" value="1"/>
</dbReference>
<evidence type="ECO:0000256" key="10">
    <source>
        <dbReference type="PIRSR" id="PIRSR640078-3"/>
    </source>
</evidence>
<dbReference type="CDD" id="cd07521">
    <property type="entry name" value="HAD_FCP1-like"/>
    <property type="match status" value="1"/>
</dbReference>
<comment type="catalytic activity">
    <reaction evidence="8">
        <text>O-phospho-L-threonyl-[protein] + H2O = L-threonyl-[protein] + phosphate</text>
        <dbReference type="Rhea" id="RHEA:47004"/>
        <dbReference type="Rhea" id="RHEA-COMP:11060"/>
        <dbReference type="Rhea" id="RHEA-COMP:11605"/>
        <dbReference type="ChEBI" id="CHEBI:15377"/>
        <dbReference type="ChEBI" id="CHEBI:30013"/>
        <dbReference type="ChEBI" id="CHEBI:43474"/>
        <dbReference type="ChEBI" id="CHEBI:61977"/>
        <dbReference type="EC" id="3.1.3.16"/>
    </reaction>
</comment>
<dbReference type="InterPro" id="IPR050365">
    <property type="entry name" value="TIM50"/>
</dbReference>
<organism evidence="13 14">
    <name type="scientific">Globodera rostochiensis</name>
    <name type="common">Golden nematode worm</name>
    <name type="synonym">Heterodera rostochiensis</name>
    <dbReference type="NCBI Taxonomy" id="31243"/>
    <lineage>
        <taxon>Eukaryota</taxon>
        <taxon>Metazoa</taxon>
        <taxon>Ecdysozoa</taxon>
        <taxon>Nematoda</taxon>
        <taxon>Chromadorea</taxon>
        <taxon>Rhabditida</taxon>
        <taxon>Tylenchina</taxon>
        <taxon>Tylenchomorpha</taxon>
        <taxon>Tylenchoidea</taxon>
        <taxon>Heteroderidae</taxon>
        <taxon>Heteroderinae</taxon>
        <taxon>Globodera</taxon>
    </lineage>
</organism>
<evidence type="ECO:0000313" key="14">
    <source>
        <dbReference type="WBParaSite" id="Gr19_v10_g957.t1"/>
    </source>
</evidence>
<evidence type="ECO:0000256" key="6">
    <source>
        <dbReference type="ARBA" id="ARBA00022912"/>
    </source>
</evidence>
<dbReference type="SFLD" id="SFLDG01124">
    <property type="entry name" value="C0.1:_RNA_Pol_CTD_Phosphatase"/>
    <property type="match status" value="1"/>
</dbReference>
<dbReference type="Proteomes" id="UP000887572">
    <property type="component" value="Unplaced"/>
</dbReference>
<sequence>MWTLAGRWDTAAGLVQDEQQKQQQQQQQQQRQRHNHQLAASTAKTATSTAAAQQQTPAVATAAPASTKSKLEKRQSAGGGGRRGGTRAMPKFLHALCCCLRPKAYNKKYDSSSGVDYPDVRGGGGAAVGSSSSSPITQVAVGGGGGKQFQQQSSAAASRAAASNTTKILMGGSEIRHRLSSRQQQQQQQEQRRQQQQQSAGNNNNNNNIKNNSLTLVVGDPQKQQRQSFLNSSSFLLPRVTAGTEANRNCLIVDLDETLVHSSFKPVKNADFIIPVEIDNVVHQVYVLKRPHTDHFLERINALFECVLFTASLAKYADPVVDLLDKRRVFRSRLFRESCVFYEGNYVKDLSRLGRDLRRVIIIDNSPASYAFHPDNSIPVRSWFDDPNDQELLDLLPLLEELAHVDDIYKATGTVPPSQQPRCLTPSEDMLLPPPMEPSSPITQVLPPQQQQKQTSAWIGNNNNNNNNTLPTTTMATTIGGTTITTTAAAAAAVDVGKKSALRR</sequence>
<dbReference type="GO" id="GO:0008420">
    <property type="term" value="F:RNA polymerase II CTD heptapeptide repeat phosphatase activity"/>
    <property type="evidence" value="ECO:0007669"/>
    <property type="project" value="InterPro"/>
</dbReference>
<dbReference type="FunFam" id="3.40.50.1000:FF:000192">
    <property type="entry name" value="CTD small phosphatase-like protein"/>
    <property type="match status" value="1"/>
</dbReference>
<comment type="catalytic activity">
    <reaction evidence="7">
        <text>O-phospho-L-seryl-[protein] + H2O = L-seryl-[protein] + phosphate</text>
        <dbReference type="Rhea" id="RHEA:20629"/>
        <dbReference type="Rhea" id="RHEA-COMP:9863"/>
        <dbReference type="Rhea" id="RHEA-COMP:11604"/>
        <dbReference type="ChEBI" id="CHEBI:15377"/>
        <dbReference type="ChEBI" id="CHEBI:29999"/>
        <dbReference type="ChEBI" id="CHEBI:43474"/>
        <dbReference type="ChEBI" id="CHEBI:83421"/>
        <dbReference type="EC" id="3.1.3.16"/>
    </reaction>
</comment>
<evidence type="ECO:0000256" key="11">
    <source>
        <dbReference type="SAM" id="MobiDB-lite"/>
    </source>
</evidence>
<feature type="site" description="Transition state stabilizer" evidence="10">
    <location>
        <position position="310"/>
    </location>
</feature>
<dbReference type="EC" id="3.1.3.16" evidence="2"/>
<evidence type="ECO:0000256" key="7">
    <source>
        <dbReference type="ARBA" id="ARBA00047761"/>
    </source>
</evidence>
<keyword evidence="5" id="KW-0460">Magnesium</keyword>
<evidence type="ECO:0000313" key="13">
    <source>
        <dbReference type="Proteomes" id="UP000887572"/>
    </source>
</evidence>
<dbReference type="PROSITE" id="PS50969">
    <property type="entry name" value="FCP1"/>
    <property type="match status" value="1"/>
</dbReference>
<dbReference type="Gene3D" id="3.40.50.1000">
    <property type="entry name" value="HAD superfamily/HAD-like"/>
    <property type="match status" value="1"/>
</dbReference>
<dbReference type="AlphaFoldDB" id="A0A914IET6"/>
<evidence type="ECO:0000256" key="2">
    <source>
        <dbReference type="ARBA" id="ARBA00013081"/>
    </source>
</evidence>
<reference evidence="14" key="1">
    <citation type="submission" date="2022-11" db="UniProtKB">
        <authorList>
            <consortium name="WormBaseParasite"/>
        </authorList>
    </citation>
    <scope>IDENTIFICATION</scope>
</reference>
<dbReference type="InterPro" id="IPR040078">
    <property type="entry name" value="RNA_Pol_CTD_Phosphatase"/>
</dbReference>
<evidence type="ECO:0000256" key="5">
    <source>
        <dbReference type="ARBA" id="ARBA00022842"/>
    </source>
</evidence>
<feature type="compositionally biased region" description="Low complexity" evidence="11">
    <location>
        <begin position="39"/>
        <end position="68"/>
    </location>
</feature>
<evidence type="ECO:0000256" key="4">
    <source>
        <dbReference type="ARBA" id="ARBA00022801"/>
    </source>
</evidence>
<name>A0A914IET6_GLORO</name>
<evidence type="ECO:0000256" key="8">
    <source>
        <dbReference type="ARBA" id="ARBA00048336"/>
    </source>
</evidence>
<evidence type="ECO:0000256" key="1">
    <source>
        <dbReference type="ARBA" id="ARBA00001946"/>
    </source>
</evidence>
<dbReference type="SUPFAM" id="SSF56784">
    <property type="entry name" value="HAD-like"/>
    <property type="match status" value="1"/>
</dbReference>
<protein>
    <recommendedName>
        <fullName evidence="2">protein-serine/threonine phosphatase</fullName>
        <ecNumber evidence="2">3.1.3.16</ecNumber>
    </recommendedName>
</protein>
<feature type="site" description="Transition state stabilizer" evidence="10">
    <location>
        <position position="348"/>
    </location>
</feature>
<feature type="region of interest" description="Disordered" evidence="11">
    <location>
        <begin position="1"/>
        <end position="87"/>
    </location>
</feature>
<keyword evidence="13" id="KW-1185">Reference proteome</keyword>
<comment type="cofactor">
    <cofactor evidence="1">
        <name>Mg(2+)</name>
        <dbReference type="ChEBI" id="CHEBI:18420"/>
    </cofactor>
</comment>
<feature type="compositionally biased region" description="Low complexity" evidence="11">
    <location>
        <begin position="21"/>
        <end position="30"/>
    </location>
</feature>
<feature type="domain" description="FCP1 homology" evidence="12">
    <location>
        <begin position="244"/>
        <end position="402"/>
    </location>
</feature>
<dbReference type="InterPro" id="IPR004274">
    <property type="entry name" value="FCP1_dom"/>
</dbReference>
<accession>A0A914IET6</accession>
<feature type="compositionally biased region" description="Low complexity" evidence="11">
    <location>
        <begin position="449"/>
        <end position="470"/>
    </location>
</feature>
<evidence type="ECO:0000256" key="9">
    <source>
        <dbReference type="PIRSR" id="PIRSR640078-1"/>
    </source>
</evidence>
<dbReference type="WBParaSite" id="Gr19_v10_g957.t1">
    <property type="protein sequence ID" value="Gr19_v10_g957.t1"/>
    <property type="gene ID" value="Gr19_v10_g957"/>
</dbReference>
<dbReference type="InterPro" id="IPR011948">
    <property type="entry name" value="Dullard_phosphatase"/>
</dbReference>
<dbReference type="SFLD" id="SFLDS00003">
    <property type="entry name" value="Haloacid_Dehalogenase"/>
    <property type="match status" value="1"/>
</dbReference>
<keyword evidence="3" id="KW-0479">Metal-binding</keyword>
<feature type="compositionally biased region" description="Low complexity" evidence="11">
    <location>
        <begin position="148"/>
        <end position="163"/>
    </location>
</feature>
<keyword evidence="4" id="KW-0378">Hydrolase</keyword>
<feature type="active site" description="Proton donor" evidence="9">
    <location>
        <position position="256"/>
    </location>
</feature>
<dbReference type="InterPro" id="IPR023214">
    <property type="entry name" value="HAD_sf"/>
</dbReference>
<evidence type="ECO:0000259" key="12">
    <source>
        <dbReference type="PROSITE" id="PS50969"/>
    </source>
</evidence>
<feature type="compositionally biased region" description="Low complexity" evidence="11">
    <location>
        <begin position="181"/>
        <end position="213"/>
    </location>
</feature>
<dbReference type="InterPro" id="IPR036412">
    <property type="entry name" value="HAD-like_sf"/>
</dbReference>